<feature type="domain" description="Nitrile hydratase beta subunit-like N-terminal" evidence="1">
    <location>
        <begin position="22"/>
        <end position="105"/>
    </location>
</feature>
<dbReference type="AlphaFoldDB" id="A0A5B0G7K0"/>
<dbReference type="Gene3D" id="1.10.472.20">
    <property type="entry name" value="Nitrile hydratase, beta subunit"/>
    <property type="match status" value="1"/>
</dbReference>
<dbReference type="NCBIfam" id="TIGR03889">
    <property type="entry name" value="nitrile_acc"/>
    <property type="match status" value="1"/>
</dbReference>
<comment type="caution">
    <text evidence="2">The sequence shown here is derived from an EMBL/GenBank/DDBJ whole genome shotgun (WGS) entry which is preliminary data.</text>
</comment>
<keyword evidence="3" id="KW-1185">Reference proteome</keyword>
<name>A0A5B0G7K0_9BURK</name>
<dbReference type="InterPro" id="IPR049054">
    <property type="entry name" value="CN_hydtase_beta-like_N"/>
</dbReference>
<evidence type="ECO:0000259" key="1">
    <source>
        <dbReference type="Pfam" id="PF21006"/>
    </source>
</evidence>
<gene>
    <name evidence="2" type="ORF">FVF58_42025</name>
</gene>
<dbReference type="EMBL" id="VTUZ01000049">
    <property type="protein sequence ID" value="KAA0999347.1"/>
    <property type="molecule type" value="Genomic_DNA"/>
</dbReference>
<dbReference type="Proteomes" id="UP000325273">
    <property type="component" value="Unassembled WGS sequence"/>
</dbReference>
<dbReference type="RefSeq" id="WP_149675536.1">
    <property type="nucleotide sequence ID" value="NZ_VTUZ01000049.1"/>
</dbReference>
<dbReference type="Pfam" id="PF21006">
    <property type="entry name" value="NHase_beta_N"/>
    <property type="match status" value="1"/>
</dbReference>
<dbReference type="InterPro" id="IPR023808">
    <property type="entry name" value="Nitrile_Hydratase_acc_put"/>
</dbReference>
<evidence type="ECO:0000313" key="2">
    <source>
        <dbReference type="EMBL" id="KAA0999347.1"/>
    </source>
</evidence>
<sequence>MTHTRPNLPELRAALPALPCDDAGPVFSAPWEARAFAMTLSLHEHGLFTWAEWAEWLNQAIRDAQDAGDPDHGDTYYSHWLTALELISARKGLLTIRILEQRRNEWDIAARHTPHGQPIELK</sequence>
<accession>A0A5B0G7K0</accession>
<dbReference type="SUPFAM" id="SSF50090">
    <property type="entry name" value="Electron transport accessory proteins"/>
    <property type="match status" value="1"/>
</dbReference>
<reference evidence="2 3" key="1">
    <citation type="submission" date="2019-08" db="EMBL/GenBank/DDBJ databases">
        <title>Paraburkholderia sp. DCY113.</title>
        <authorList>
            <person name="Kang J."/>
        </authorList>
    </citation>
    <scope>NUCLEOTIDE SEQUENCE [LARGE SCALE GENOMIC DNA]</scope>
    <source>
        <strain evidence="2 3">DCY113</strain>
    </source>
</reference>
<protein>
    <submittedName>
        <fullName evidence="2">Nitrile hydratase accessory protein</fullName>
    </submittedName>
</protein>
<dbReference type="InterPro" id="IPR042262">
    <property type="entry name" value="CN_hydtase_beta_C"/>
</dbReference>
<evidence type="ECO:0000313" key="3">
    <source>
        <dbReference type="Proteomes" id="UP000325273"/>
    </source>
</evidence>
<dbReference type="InterPro" id="IPR008990">
    <property type="entry name" value="Elect_transpt_acc-like_dom_sf"/>
</dbReference>
<organism evidence="2 3">
    <name type="scientific">Paraburkholderia panacisoli</name>
    <dbReference type="NCBI Taxonomy" id="2603818"/>
    <lineage>
        <taxon>Bacteria</taxon>
        <taxon>Pseudomonadati</taxon>
        <taxon>Pseudomonadota</taxon>
        <taxon>Betaproteobacteria</taxon>
        <taxon>Burkholderiales</taxon>
        <taxon>Burkholderiaceae</taxon>
        <taxon>Paraburkholderia</taxon>
    </lineage>
</organism>
<proteinExistence type="predicted"/>